<reference evidence="8" key="1">
    <citation type="journal article" date="2019" name="Int. J. Syst. Evol. Microbiol.">
        <title>The Global Catalogue of Microorganisms (GCM) 10K type strain sequencing project: providing services to taxonomists for standard genome sequencing and annotation.</title>
        <authorList>
            <consortium name="The Broad Institute Genomics Platform"/>
            <consortium name="The Broad Institute Genome Sequencing Center for Infectious Disease"/>
            <person name="Wu L."/>
            <person name="Ma J."/>
        </authorList>
    </citation>
    <scope>NUCLEOTIDE SEQUENCE [LARGE SCALE GENOMIC DNA]</scope>
    <source>
        <strain evidence="8">JCM 18325</strain>
    </source>
</reference>
<dbReference type="InterPro" id="IPR050833">
    <property type="entry name" value="Poly_Biosynth_Transport"/>
</dbReference>
<keyword evidence="4 6" id="KW-1133">Transmembrane helix</keyword>
<comment type="caution">
    <text evidence="7">The sequence shown here is derived from an EMBL/GenBank/DDBJ whole genome shotgun (WGS) entry which is preliminary data.</text>
</comment>
<feature type="transmembrane region" description="Helical" evidence="6">
    <location>
        <begin position="152"/>
        <end position="174"/>
    </location>
</feature>
<organism evidence="7 8">
    <name type="scientific">Litoribaculum gwangyangense</name>
    <dbReference type="NCBI Taxonomy" id="1130722"/>
    <lineage>
        <taxon>Bacteria</taxon>
        <taxon>Pseudomonadati</taxon>
        <taxon>Bacteroidota</taxon>
        <taxon>Flavobacteriia</taxon>
        <taxon>Flavobacteriales</taxon>
        <taxon>Flavobacteriaceae</taxon>
        <taxon>Litoribaculum</taxon>
    </lineage>
</organism>
<evidence type="ECO:0000313" key="8">
    <source>
        <dbReference type="Proteomes" id="UP001501433"/>
    </source>
</evidence>
<protein>
    <recommendedName>
        <fullName evidence="9">Polysaccharide biosynthesis protein C-terminal domain-containing protein</fullName>
    </recommendedName>
</protein>
<evidence type="ECO:0000256" key="4">
    <source>
        <dbReference type="ARBA" id="ARBA00022989"/>
    </source>
</evidence>
<dbReference type="RefSeq" id="WP_345276656.1">
    <property type="nucleotide sequence ID" value="NZ_BAABJW010000002.1"/>
</dbReference>
<dbReference type="PANTHER" id="PTHR30250:SF11">
    <property type="entry name" value="O-ANTIGEN TRANSPORTER-RELATED"/>
    <property type="match status" value="1"/>
</dbReference>
<feature type="transmembrane region" description="Helical" evidence="6">
    <location>
        <begin position="121"/>
        <end position="140"/>
    </location>
</feature>
<feature type="transmembrane region" description="Helical" evidence="6">
    <location>
        <begin position="12"/>
        <end position="37"/>
    </location>
</feature>
<feature type="transmembrane region" description="Helical" evidence="6">
    <location>
        <begin position="180"/>
        <end position="197"/>
    </location>
</feature>
<feature type="transmembrane region" description="Helical" evidence="6">
    <location>
        <begin position="296"/>
        <end position="318"/>
    </location>
</feature>
<evidence type="ECO:0008006" key="9">
    <source>
        <dbReference type="Google" id="ProtNLM"/>
    </source>
</evidence>
<evidence type="ECO:0000256" key="1">
    <source>
        <dbReference type="ARBA" id="ARBA00004651"/>
    </source>
</evidence>
<keyword evidence="3 6" id="KW-0812">Transmembrane</keyword>
<accession>A0ABP9CMS0</accession>
<evidence type="ECO:0000256" key="6">
    <source>
        <dbReference type="SAM" id="Phobius"/>
    </source>
</evidence>
<evidence type="ECO:0000256" key="2">
    <source>
        <dbReference type="ARBA" id="ARBA00022475"/>
    </source>
</evidence>
<comment type="subcellular location">
    <subcellularLocation>
        <location evidence="1">Cell membrane</location>
        <topology evidence="1">Multi-pass membrane protein</topology>
    </subcellularLocation>
</comment>
<dbReference type="Proteomes" id="UP001501433">
    <property type="component" value="Unassembled WGS sequence"/>
</dbReference>
<name>A0ABP9CMS0_9FLAO</name>
<keyword evidence="2" id="KW-1003">Cell membrane</keyword>
<dbReference type="EMBL" id="BAABJW010000002">
    <property type="protein sequence ID" value="GAA4811415.1"/>
    <property type="molecule type" value="Genomic_DNA"/>
</dbReference>
<evidence type="ECO:0000313" key="7">
    <source>
        <dbReference type="EMBL" id="GAA4811415.1"/>
    </source>
</evidence>
<feature type="transmembrane region" description="Helical" evidence="6">
    <location>
        <begin position="84"/>
        <end position="109"/>
    </location>
</feature>
<feature type="transmembrane region" description="Helical" evidence="6">
    <location>
        <begin position="377"/>
        <end position="395"/>
    </location>
</feature>
<feature type="transmembrane region" description="Helical" evidence="6">
    <location>
        <begin position="338"/>
        <end position="356"/>
    </location>
</feature>
<evidence type="ECO:0000256" key="3">
    <source>
        <dbReference type="ARBA" id="ARBA00022692"/>
    </source>
</evidence>
<keyword evidence="5 6" id="KW-0472">Membrane</keyword>
<feature type="transmembrane region" description="Helical" evidence="6">
    <location>
        <begin position="401"/>
        <end position="420"/>
    </location>
</feature>
<gene>
    <name evidence="7" type="ORF">GCM10023330_18350</name>
</gene>
<keyword evidence="8" id="KW-1185">Reference proteome</keyword>
<feature type="transmembrane region" description="Helical" evidence="6">
    <location>
        <begin position="43"/>
        <end position="63"/>
    </location>
</feature>
<proteinExistence type="predicted"/>
<dbReference type="PANTHER" id="PTHR30250">
    <property type="entry name" value="PST FAMILY PREDICTED COLANIC ACID TRANSPORTER"/>
    <property type="match status" value="1"/>
</dbReference>
<sequence length="458" mass="51088">MRQIITKIIKEDNFLSLAGNLVIAVLGLAGFALLARSFNPEDFAQWVIFISGGSLIEMLRFGITNNALVRFLSGASHDQSEKLIGSNVLISLVSTIVIAFLMIITNVIFNDIISNSVYELFFTWYPILAFINLPWNNALIVLQAKLEYGKILLIKGLNSGLFFTILVCNTFIFNLSIIELVWVLLSVNILTSLLTIFKGWDGLIFIKRANKSTNLTLLNFGKYSTFTLIGTNLLRNADLIIISISPLGSTAVALFSIPLKLTELQQIPLRSFAATAFPKMSKASLEGNVKEVKSLFYSYSGALTYLFVFISLITFIFAEQFVILVSGYQYLGLESTGFDIVVLVRIFSIYGILLPIDRMTGIGLDSINKPNINAIKVFFMLLTNIIGDVIAVFIFESLLMVAISTLIFTSVGIGLGAYFLNKEFKISSIEIFESGNRFYKTIWEQCRKVSKEFNFSKN</sequence>
<evidence type="ECO:0000256" key="5">
    <source>
        <dbReference type="ARBA" id="ARBA00023136"/>
    </source>
</evidence>